<dbReference type="GO" id="GO:0042937">
    <property type="term" value="F:tripeptide transmembrane transporter activity"/>
    <property type="evidence" value="ECO:0007669"/>
    <property type="project" value="InterPro"/>
</dbReference>
<keyword evidence="7" id="KW-1185">Reference proteome</keyword>
<feature type="transmembrane region" description="Helical" evidence="6">
    <location>
        <begin position="396"/>
        <end position="417"/>
    </location>
</feature>
<comment type="subcellular location">
    <subcellularLocation>
        <location evidence="1">Membrane</location>
        <topology evidence="1">Multi-pass membrane protein</topology>
    </subcellularLocation>
</comment>
<keyword evidence="4 6" id="KW-1133">Transmembrane helix</keyword>
<evidence type="ECO:0000313" key="8">
    <source>
        <dbReference type="RefSeq" id="XP_015886217.3"/>
    </source>
</evidence>
<evidence type="ECO:0000313" key="7">
    <source>
        <dbReference type="Proteomes" id="UP001652623"/>
    </source>
</evidence>
<evidence type="ECO:0000256" key="5">
    <source>
        <dbReference type="ARBA" id="ARBA00023136"/>
    </source>
</evidence>
<dbReference type="AlphaFoldDB" id="A0A6P3ZWQ5"/>
<name>A0A6P3ZWQ5_ZIZJJ</name>
<protein>
    <submittedName>
        <fullName evidence="8">Protein NRT1/ PTR FAMILY 5.10</fullName>
    </submittedName>
</protein>
<dbReference type="RefSeq" id="XP_015886217.3">
    <property type="nucleotide sequence ID" value="XM_016030731.4"/>
</dbReference>
<dbReference type="Proteomes" id="UP001652623">
    <property type="component" value="Chromosome 5"/>
</dbReference>
<comment type="similarity">
    <text evidence="2">Belongs to the major facilitator superfamily. Proton-dependent oligopeptide transporter (POT/PTR) (TC 2.A.17) family.</text>
</comment>
<feature type="transmembrane region" description="Helical" evidence="6">
    <location>
        <begin position="356"/>
        <end position="376"/>
    </location>
</feature>
<evidence type="ECO:0000256" key="6">
    <source>
        <dbReference type="SAM" id="Phobius"/>
    </source>
</evidence>
<dbReference type="GO" id="GO:0071916">
    <property type="term" value="F:dipeptide transmembrane transporter activity"/>
    <property type="evidence" value="ECO:0007669"/>
    <property type="project" value="InterPro"/>
</dbReference>
<feature type="transmembrane region" description="Helical" evidence="6">
    <location>
        <begin position="83"/>
        <end position="105"/>
    </location>
</feature>
<dbReference type="GO" id="GO:0080054">
    <property type="term" value="F:low-affinity nitrate transmembrane transporter activity"/>
    <property type="evidence" value="ECO:0007669"/>
    <property type="project" value="UniProtKB-ARBA"/>
</dbReference>
<evidence type="ECO:0000256" key="1">
    <source>
        <dbReference type="ARBA" id="ARBA00004141"/>
    </source>
</evidence>
<dbReference type="GeneID" id="107421481"/>
<dbReference type="InterPro" id="IPR036259">
    <property type="entry name" value="MFS_trans_sf"/>
</dbReference>
<dbReference type="CDD" id="cd17417">
    <property type="entry name" value="MFS_NPF5"/>
    <property type="match status" value="1"/>
</dbReference>
<keyword evidence="3 6" id="KW-0812">Transmembrane</keyword>
<accession>A0A6P3ZWQ5</accession>
<dbReference type="InterPro" id="IPR044739">
    <property type="entry name" value="NRT1/PTR"/>
</dbReference>
<dbReference type="Pfam" id="PF00854">
    <property type="entry name" value="PTR2"/>
    <property type="match status" value="1"/>
</dbReference>
<dbReference type="KEGG" id="zju:107421481"/>
<proteinExistence type="inferred from homology"/>
<feature type="transmembrane region" description="Helical" evidence="6">
    <location>
        <begin position="315"/>
        <end position="336"/>
    </location>
</feature>
<feature type="transmembrane region" description="Helical" evidence="6">
    <location>
        <begin position="482"/>
        <end position="505"/>
    </location>
</feature>
<organism evidence="7 8">
    <name type="scientific">Ziziphus jujuba</name>
    <name type="common">Chinese jujube</name>
    <name type="synonym">Ziziphus sativa</name>
    <dbReference type="NCBI Taxonomy" id="326968"/>
    <lineage>
        <taxon>Eukaryota</taxon>
        <taxon>Viridiplantae</taxon>
        <taxon>Streptophyta</taxon>
        <taxon>Embryophyta</taxon>
        <taxon>Tracheophyta</taxon>
        <taxon>Spermatophyta</taxon>
        <taxon>Magnoliopsida</taxon>
        <taxon>eudicotyledons</taxon>
        <taxon>Gunneridae</taxon>
        <taxon>Pentapetalae</taxon>
        <taxon>rosids</taxon>
        <taxon>fabids</taxon>
        <taxon>Rosales</taxon>
        <taxon>Rhamnaceae</taxon>
        <taxon>Paliureae</taxon>
        <taxon>Ziziphus</taxon>
    </lineage>
</organism>
<feature type="transmembrane region" description="Helical" evidence="6">
    <location>
        <begin position="525"/>
        <end position="544"/>
    </location>
</feature>
<dbReference type="SUPFAM" id="SSF103473">
    <property type="entry name" value="MFS general substrate transporter"/>
    <property type="match status" value="1"/>
</dbReference>
<keyword evidence="5 6" id="KW-0472">Membrane</keyword>
<dbReference type="PANTHER" id="PTHR11654">
    <property type="entry name" value="OLIGOPEPTIDE TRANSPORTER-RELATED"/>
    <property type="match status" value="1"/>
</dbReference>
<feature type="transmembrane region" description="Helical" evidence="6">
    <location>
        <begin position="211"/>
        <end position="231"/>
    </location>
</feature>
<dbReference type="GO" id="GO:0009705">
    <property type="term" value="C:plant-type vacuole membrane"/>
    <property type="evidence" value="ECO:0007669"/>
    <property type="project" value="UniProtKB-ARBA"/>
</dbReference>
<sequence>MATFSHSGSNTLETPLIDDTVKDAVDYEGHPAIRSKTGGWRSAAFIIGAEVFERFVNYGIRANLINFLTGPLGQSTAAAAANVNLWSATAWLLPVFGALVADSFLGRYRTIILSCLLYIPGLGLLTLSALLPSSEFKSPLFFFSLYLLVIGQGGHKPCLQAFGADQFDGQDPEESKAKSSFFNWWYFGICAGILLAYIIVCYVQEDISWGLGYGIVFVGMVISLVVFLIGVRTYRYTNIKQDQKTPFARIGRVFIAAFRNRRTAPEDDDQALKILPQQSYEQFKFLNKALIVPVGVEQDEKIYCTVSEVEVVKSLLRLFPIWATCVVFAIVFAQSSTFFTKQGATMYREIIPGFEIPAASLQSFNSITIVLFIPVYDRILVPIASSFTRKPSGITILQRIGTGILLSILTIVVAAMVEIRRLKTAQEYGLVDMPNATVPMSMWWMVPQYILLGIADVFTMVGMQEFFSEQVPTEMRSMGVSLYLSVLGVGSLLSSFLISAIDKITSGFGQDSWFSTNLNRAHIDYFYWVLAGICAVGFVAYLYFSRSYIYKKV</sequence>
<dbReference type="InterPro" id="IPR000109">
    <property type="entry name" value="POT_fam"/>
</dbReference>
<feature type="transmembrane region" description="Helical" evidence="6">
    <location>
        <begin position="111"/>
        <end position="131"/>
    </location>
</feature>
<evidence type="ECO:0000256" key="2">
    <source>
        <dbReference type="ARBA" id="ARBA00005982"/>
    </source>
</evidence>
<gene>
    <name evidence="8" type="primary">LOC107421481</name>
</gene>
<feature type="transmembrane region" description="Helical" evidence="6">
    <location>
        <begin position="184"/>
        <end position="205"/>
    </location>
</feature>
<evidence type="ECO:0000256" key="3">
    <source>
        <dbReference type="ARBA" id="ARBA00022692"/>
    </source>
</evidence>
<dbReference type="InParanoid" id="A0A6P3ZWQ5"/>
<dbReference type="Gene3D" id="1.20.1250.20">
    <property type="entry name" value="MFS general substrate transporter like domains"/>
    <property type="match status" value="1"/>
</dbReference>
<reference evidence="8" key="1">
    <citation type="submission" date="2025-08" db="UniProtKB">
        <authorList>
            <consortium name="RefSeq"/>
        </authorList>
    </citation>
    <scope>IDENTIFICATION</scope>
    <source>
        <tissue evidence="8">Seedling</tissue>
    </source>
</reference>
<evidence type="ECO:0000256" key="4">
    <source>
        <dbReference type="ARBA" id="ARBA00022989"/>
    </source>
</evidence>